<feature type="compositionally biased region" description="Low complexity" evidence="2">
    <location>
        <begin position="1097"/>
        <end position="1173"/>
    </location>
</feature>
<feature type="region of interest" description="Disordered" evidence="2">
    <location>
        <begin position="699"/>
        <end position="729"/>
    </location>
</feature>
<feature type="compositionally biased region" description="Basic residues" evidence="2">
    <location>
        <begin position="420"/>
        <end position="432"/>
    </location>
</feature>
<dbReference type="GO" id="GO:0004843">
    <property type="term" value="F:cysteine-type deubiquitinase activity"/>
    <property type="evidence" value="ECO:0000318"/>
    <property type="project" value="GO_Central"/>
</dbReference>
<feature type="region of interest" description="Disordered" evidence="2">
    <location>
        <begin position="399"/>
        <end position="478"/>
    </location>
</feature>
<reference evidence="6" key="1">
    <citation type="journal article" date="2011" name="Genome Biol.">
        <title>Comparative genomics of the social amoebae Dictyostelium discoideum and Dictyostelium purpureum.</title>
        <authorList>
            <consortium name="US DOE Joint Genome Institute (JGI-PGF)"/>
            <person name="Sucgang R."/>
            <person name="Kuo A."/>
            <person name="Tian X."/>
            <person name="Salerno W."/>
            <person name="Parikh A."/>
            <person name="Feasley C.L."/>
            <person name="Dalin E."/>
            <person name="Tu H."/>
            <person name="Huang E."/>
            <person name="Barry K."/>
            <person name="Lindquist E."/>
            <person name="Shapiro H."/>
            <person name="Bruce D."/>
            <person name="Schmutz J."/>
            <person name="Salamov A."/>
            <person name="Fey P."/>
            <person name="Gaudet P."/>
            <person name="Anjard C."/>
            <person name="Babu M.M."/>
            <person name="Basu S."/>
            <person name="Bushmanova Y."/>
            <person name="van der Wel H."/>
            <person name="Katoh-Kurasawa M."/>
            <person name="Dinh C."/>
            <person name="Coutinho P.M."/>
            <person name="Saito T."/>
            <person name="Elias M."/>
            <person name="Schaap P."/>
            <person name="Kay R.R."/>
            <person name="Henrissat B."/>
            <person name="Eichinger L."/>
            <person name="Rivero F."/>
            <person name="Putnam N.H."/>
            <person name="West C.M."/>
            <person name="Loomis W.F."/>
            <person name="Chisholm R.L."/>
            <person name="Shaulsky G."/>
            <person name="Strassmann J.E."/>
            <person name="Queller D.C."/>
            <person name="Kuspa A."/>
            <person name="Grigoriev I.V."/>
        </authorList>
    </citation>
    <scope>NUCLEOTIDE SEQUENCE [LARGE SCALE GENOMIC DNA]</scope>
    <source>
        <strain evidence="6">QSDP1</strain>
    </source>
</reference>
<evidence type="ECO:0000256" key="1">
    <source>
        <dbReference type="SAM" id="Coils"/>
    </source>
</evidence>
<feature type="compositionally biased region" description="Basic residues" evidence="2">
    <location>
        <begin position="871"/>
        <end position="881"/>
    </location>
</feature>
<feature type="coiled-coil region" evidence="1">
    <location>
        <begin position="776"/>
        <end position="810"/>
    </location>
</feature>
<sequence>MTTMINFIYTTKNENINYKMCKMSIYYIILTHYAVIIIIKFKKKEMGGGRDKKKKNQKKSLLVENNKKQQSSSKGSSSNSNTSNNSNNNNNSNNQVKITINEDGDTITLKRINDSYICTNCLESFNLSTNKKGINNYSSNIKPPLECSTCHVKDIGSSAKQNGASSIGKKKNRILDDDEENENFDKVLAIGDGVKGLDNLGNTCFFNSIMQNLTHVNILRDIFLKEPGTPGSKIHTSSPLTMEMYYFFNKMYKTKHTHISPTGLFSEICKKSPRFRGFKQQDSHELLRYLLDGLISEEQNTTQRRKDPTYIDKIFGGQLISIITCFHCGYVSKTYEPFLDLSLPIPSQSDISGHSNKAKGHNFVMPRVSTPPLLRKSNIGVLNEIIKISDDNNSNIYDSLDPETLKSTDSPPTRSEKKLSKAQKKNLRKKEAKQKEKEEKEGQNKQEEGEELKDQSESAIKEEEKVNEGLPDNSNELDVPIQSLSNNSILADTIISDTHIQIPIRSNSNSIPGSPLFSNISDTNSIGGDIDISHPLIETNQSNTPDGAEKIFDSQTSRIINIDDSDDEDEKEKKRHQLYLQQQSSMSSSLYVDDSKIKNVDDDGLNEYNYIIKEKVPEPTPVTESTQNNLCDTFIDDYQNESVNTIGLYDNSNDNKNNNSNNNNIFTESPLSTVSNNIVEEKQDSIKNHQRSISDLENSFESIKLNPEDDEESGKNLGKIEEDEEEDLQKEPIDLRKDIPSDAYSANTLLSCLLQFTNPELLSGENGFICSNCKKIYKEKKAKQREQQELLRLEKERAAAAMKLESIEINKENGDIEIDSNNTETPSSLLEGKNSDDNSSLNSTPVIIPIENIENIDNIENSIQQHDSKPAQKKNKKRSTPNKKDSKKSNDDEDDIEKYRRNASKQYLLSSTPPFLTIQLKRFMQTRTGFQKNSKRIEFPIVLDLSSFTDQTKNKKEKEKEEQKEENEEKEKEEQEENVENKENEEEKEEEKEEEIENIHNQKYQLNGIVEHMGGMGGGHYVAYIYDDYNEQWFYISDSTFRPSSLSHVVSNDPYLLFYKKIGVKTSDIFNSIKRVLNEKNQSLKKINKDKEEKENNSNNNNNNNSNNDTNIDNSNNSNNTENNSDTIIDSNNENNNKNDNDSNNTIINNGENINDQDNNTISDNNNDSIDKN</sequence>
<evidence type="ECO:0000313" key="6">
    <source>
        <dbReference type="Proteomes" id="UP000001064"/>
    </source>
</evidence>
<dbReference type="PANTHER" id="PTHR21646:SF23">
    <property type="entry name" value="UBIQUITIN CARBOXYL-TERMINAL HYDROLASE USP2"/>
    <property type="match status" value="1"/>
</dbReference>
<organism evidence="5 6">
    <name type="scientific">Dictyostelium purpureum</name>
    <name type="common">Slime mold</name>
    <dbReference type="NCBI Taxonomy" id="5786"/>
    <lineage>
        <taxon>Eukaryota</taxon>
        <taxon>Amoebozoa</taxon>
        <taxon>Evosea</taxon>
        <taxon>Eumycetozoa</taxon>
        <taxon>Dictyostelia</taxon>
        <taxon>Dictyosteliales</taxon>
        <taxon>Dictyosteliaceae</taxon>
        <taxon>Dictyostelium</taxon>
    </lineage>
</organism>
<feature type="region of interest" description="Disordered" evidence="2">
    <location>
        <begin position="815"/>
        <end position="843"/>
    </location>
</feature>
<dbReference type="GO" id="GO:0031647">
    <property type="term" value="P:regulation of protein stability"/>
    <property type="evidence" value="ECO:0000318"/>
    <property type="project" value="GO_Central"/>
</dbReference>
<dbReference type="VEuPathDB" id="AmoebaDB:DICPUDRAFT_96224"/>
<evidence type="ECO:0000313" key="5">
    <source>
        <dbReference type="EMBL" id="EGC40545.1"/>
    </source>
</evidence>
<evidence type="ECO:0000256" key="2">
    <source>
        <dbReference type="SAM" id="MobiDB-lite"/>
    </source>
</evidence>
<dbReference type="EMBL" id="GL870941">
    <property type="protein sequence ID" value="EGC40545.1"/>
    <property type="molecule type" value="Genomic_DNA"/>
</dbReference>
<feature type="region of interest" description="Disordered" evidence="2">
    <location>
        <begin position="863"/>
        <end position="896"/>
    </location>
</feature>
<dbReference type="OrthoDB" id="2020758at2759"/>
<dbReference type="InterPro" id="IPR001394">
    <property type="entry name" value="Peptidase_C19_UCH"/>
</dbReference>
<feature type="transmembrane region" description="Helical" evidence="3">
    <location>
        <begin position="24"/>
        <end position="41"/>
    </location>
</feature>
<dbReference type="GO" id="GO:0005829">
    <property type="term" value="C:cytosol"/>
    <property type="evidence" value="ECO:0000318"/>
    <property type="project" value="GO_Central"/>
</dbReference>
<dbReference type="PROSITE" id="PS00973">
    <property type="entry name" value="USP_2"/>
    <property type="match status" value="1"/>
</dbReference>
<keyword evidence="3" id="KW-0812">Transmembrane</keyword>
<dbReference type="InParanoid" id="F0Z668"/>
<proteinExistence type="predicted"/>
<feature type="compositionally biased region" description="Polar residues" evidence="2">
    <location>
        <begin position="819"/>
        <end position="828"/>
    </location>
</feature>
<dbReference type="InterPro" id="IPR038765">
    <property type="entry name" value="Papain-like_cys_pep_sf"/>
</dbReference>
<feature type="compositionally biased region" description="Low complexity" evidence="2">
    <location>
        <begin position="68"/>
        <end position="95"/>
    </location>
</feature>
<dbReference type="RefSeq" id="XP_003282881.1">
    <property type="nucleotide sequence ID" value="XM_003282833.1"/>
</dbReference>
<feature type="compositionally biased region" description="Basic and acidic residues" evidence="2">
    <location>
        <begin position="952"/>
        <end position="973"/>
    </location>
</feature>
<dbReference type="KEGG" id="dpp:DICPUDRAFT_96224"/>
<feature type="region of interest" description="Disordered" evidence="2">
    <location>
        <begin position="539"/>
        <end position="575"/>
    </location>
</feature>
<dbReference type="Gene3D" id="3.90.70.10">
    <property type="entry name" value="Cysteine proteinases"/>
    <property type="match status" value="2"/>
</dbReference>
<keyword evidence="3" id="KW-0472">Membrane</keyword>
<dbReference type="Proteomes" id="UP000001064">
    <property type="component" value="Unassembled WGS sequence"/>
</dbReference>
<dbReference type="GeneID" id="10503370"/>
<dbReference type="SUPFAM" id="SSF54001">
    <property type="entry name" value="Cysteine proteinases"/>
    <property type="match status" value="1"/>
</dbReference>
<feature type="region of interest" description="Disordered" evidence="2">
    <location>
        <begin position="47"/>
        <end position="96"/>
    </location>
</feature>
<dbReference type="OMA" id="NGIVEHM"/>
<feature type="compositionally biased region" description="Basic and acidic residues" evidence="2">
    <location>
        <begin position="433"/>
        <end position="467"/>
    </location>
</feature>
<dbReference type="PROSITE" id="PS00972">
    <property type="entry name" value="USP_1"/>
    <property type="match status" value="1"/>
</dbReference>
<feature type="compositionally biased region" description="Acidic residues" evidence="2">
    <location>
        <begin position="974"/>
        <end position="994"/>
    </location>
</feature>
<protein>
    <recommendedName>
        <fullName evidence="4">USP domain-containing protein</fullName>
    </recommendedName>
</protein>
<dbReference type="InterPro" id="IPR050185">
    <property type="entry name" value="Ub_carboxyl-term_hydrolase"/>
</dbReference>
<keyword evidence="3" id="KW-1133">Transmembrane helix</keyword>
<feature type="domain" description="USP" evidence="4">
    <location>
        <begin position="195"/>
        <end position="1062"/>
    </location>
</feature>
<dbReference type="InterPro" id="IPR028889">
    <property type="entry name" value="USP"/>
</dbReference>
<dbReference type="FunCoup" id="F0Z668">
    <property type="interactions" value="7"/>
</dbReference>
<accession>F0Z668</accession>
<dbReference type="Pfam" id="PF00443">
    <property type="entry name" value="UCH"/>
    <property type="match status" value="1"/>
</dbReference>
<dbReference type="AlphaFoldDB" id="F0Z668"/>
<feature type="compositionally biased region" description="Basic and acidic residues" evidence="2">
    <location>
        <begin position="1087"/>
        <end position="1096"/>
    </location>
</feature>
<dbReference type="GO" id="GO:0016579">
    <property type="term" value="P:protein deubiquitination"/>
    <property type="evidence" value="ECO:0007669"/>
    <property type="project" value="InterPro"/>
</dbReference>
<dbReference type="PANTHER" id="PTHR21646">
    <property type="entry name" value="UBIQUITIN CARBOXYL-TERMINAL HYDROLASE"/>
    <property type="match status" value="1"/>
</dbReference>
<dbReference type="GO" id="GO:0005634">
    <property type="term" value="C:nucleus"/>
    <property type="evidence" value="ECO:0000318"/>
    <property type="project" value="GO_Central"/>
</dbReference>
<evidence type="ECO:0000259" key="4">
    <source>
        <dbReference type="PROSITE" id="PS50235"/>
    </source>
</evidence>
<dbReference type="STRING" id="5786.F0Z668"/>
<dbReference type="eggNOG" id="KOG1873">
    <property type="taxonomic scope" value="Eukaryota"/>
</dbReference>
<gene>
    <name evidence="5" type="ORF">DICPUDRAFT_96224</name>
</gene>
<name>F0Z668_DICPU</name>
<feature type="region of interest" description="Disordered" evidence="2">
    <location>
        <begin position="951"/>
        <end position="994"/>
    </location>
</feature>
<dbReference type="InterPro" id="IPR018200">
    <property type="entry name" value="USP_CS"/>
</dbReference>
<keyword evidence="1" id="KW-0175">Coiled coil</keyword>
<keyword evidence="6" id="KW-1185">Reference proteome</keyword>
<feature type="region of interest" description="Disordered" evidence="2">
    <location>
        <begin position="1086"/>
        <end position="1173"/>
    </location>
</feature>
<dbReference type="PROSITE" id="PS50235">
    <property type="entry name" value="USP_3"/>
    <property type="match status" value="1"/>
</dbReference>
<evidence type="ECO:0000256" key="3">
    <source>
        <dbReference type="SAM" id="Phobius"/>
    </source>
</evidence>